<evidence type="ECO:0000313" key="1">
    <source>
        <dbReference type="EMBL" id="QCM02194.1"/>
    </source>
</evidence>
<protein>
    <submittedName>
        <fullName evidence="1">Uncharacterized protein</fullName>
    </submittedName>
</protein>
<name>A0AAE6EM74_AGRTU</name>
<sequence>MQHRTSFGPDFLQFVFPHDFLLQEYPSLEHVRLKRVCRTCSITLFFRIFRTQNRYALLLEML</sequence>
<evidence type="ECO:0000313" key="2">
    <source>
        <dbReference type="Proteomes" id="UP000298646"/>
    </source>
</evidence>
<proteinExistence type="predicted"/>
<dbReference type="Proteomes" id="UP000298646">
    <property type="component" value="Chromosome linear"/>
</dbReference>
<reference evidence="1 2" key="1">
    <citation type="submission" date="2019-04" db="EMBL/GenBank/DDBJ databases">
        <title>Complete genome sequence of Agrobacterium tumefaciens CFBP6624.</title>
        <authorList>
            <person name="Haryono M."/>
            <person name="Lin Y.-C."/>
            <person name="Lai E.-M."/>
            <person name="Kuo C.-H."/>
        </authorList>
    </citation>
    <scope>NUCLEOTIDE SEQUENCE [LARGE SCALE GENOMIC DNA]</scope>
    <source>
        <strain evidence="1 2">CFBP6624</strain>
    </source>
</reference>
<gene>
    <name evidence="1" type="ORF">CFBP6624_18475</name>
</gene>
<organism evidence="1 2">
    <name type="scientific">Agrobacterium tumefaciens</name>
    <dbReference type="NCBI Taxonomy" id="358"/>
    <lineage>
        <taxon>Bacteria</taxon>
        <taxon>Pseudomonadati</taxon>
        <taxon>Pseudomonadota</taxon>
        <taxon>Alphaproteobacteria</taxon>
        <taxon>Hyphomicrobiales</taxon>
        <taxon>Rhizobiaceae</taxon>
        <taxon>Rhizobium/Agrobacterium group</taxon>
        <taxon>Agrobacterium</taxon>
        <taxon>Agrobacterium tumefaciens complex</taxon>
    </lineage>
</organism>
<accession>A0AAE6EM74</accession>
<dbReference type="AlphaFoldDB" id="A0AAE6EM74"/>
<dbReference type="EMBL" id="CP039908">
    <property type="protein sequence ID" value="QCM02194.1"/>
    <property type="molecule type" value="Genomic_DNA"/>
</dbReference>